<dbReference type="Pfam" id="PF00155">
    <property type="entry name" value="Aminotran_1_2"/>
    <property type="match status" value="1"/>
</dbReference>
<dbReference type="InterPro" id="IPR015421">
    <property type="entry name" value="PyrdxlP-dep_Trfase_major"/>
</dbReference>
<evidence type="ECO:0000313" key="6">
    <source>
        <dbReference type="Proteomes" id="UP001382455"/>
    </source>
</evidence>
<keyword evidence="2 5" id="KW-0808">Transferase</keyword>
<dbReference type="SUPFAM" id="SSF53383">
    <property type="entry name" value="PLP-dependent transferases"/>
    <property type="match status" value="1"/>
</dbReference>
<evidence type="ECO:0000256" key="3">
    <source>
        <dbReference type="ARBA" id="ARBA00022898"/>
    </source>
</evidence>
<dbReference type="InterPro" id="IPR015422">
    <property type="entry name" value="PyrdxlP-dep_Trfase_small"/>
</dbReference>
<dbReference type="PANTHER" id="PTHR13693">
    <property type="entry name" value="CLASS II AMINOTRANSFERASE/8-AMINO-7-OXONONANOATE SYNTHASE"/>
    <property type="match status" value="1"/>
</dbReference>
<evidence type="ECO:0000256" key="2">
    <source>
        <dbReference type="ARBA" id="ARBA00022679"/>
    </source>
</evidence>
<evidence type="ECO:0000313" key="5">
    <source>
        <dbReference type="EMBL" id="MEI4549513.1"/>
    </source>
</evidence>
<dbReference type="InterPro" id="IPR015424">
    <property type="entry name" value="PyrdxlP-dep_Trfase"/>
</dbReference>
<dbReference type="GO" id="GO:0008710">
    <property type="term" value="F:8-amino-7-oxononanoate synthase activity"/>
    <property type="evidence" value="ECO:0007669"/>
    <property type="project" value="UniProtKB-EC"/>
</dbReference>
<keyword evidence="5" id="KW-0012">Acyltransferase</keyword>
<comment type="caution">
    <text evidence="5">The sequence shown here is derived from an EMBL/GenBank/DDBJ whole genome shotgun (WGS) entry which is preliminary data.</text>
</comment>
<dbReference type="Gene3D" id="3.40.640.10">
    <property type="entry name" value="Type I PLP-dependent aspartate aminotransferase-like (Major domain)"/>
    <property type="match status" value="1"/>
</dbReference>
<name>A0ABU8ERD4_9GAMM</name>
<proteinExistence type="predicted"/>
<evidence type="ECO:0000259" key="4">
    <source>
        <dbReference type="Pfam" id="PF00155"/>
    </source>
</evidence>
<dbReference type="InterPro" id="IPR050087">
    <property type="entry name" value="AON_synthase_class-II"/>
</dbReference>
<dbReference type="PANTHER" id="PTHR13693:SF100">
    <property type="entry name" value="8-AMINO-7-OXONONANOATE SYNTHASE"/>
    <property type="match status" value="1"/>
</dbReference>
<keyword evidence="3" id="KW-0663">Pyridoxal phosphate</keyword>
<evidence type="ECO:0000256" key="1">
    <source>
        <dbReference type="ARBA" id="ARBA00001933"/>
    </source>
</evidence>
<sequence>MAFEYLNKTLAARQQASLYRQRIAFERVGPRFLLRNNTQYLNFASNDYLGLGEEPITGLENTLGASSSSLVTGYQSAHIALENYLKSKLNYQACLLFNSGFSANASVLKSLMNEANSEIFQDKLNHASLIDGGLAANATNTRFNHNDLKHLTRRLEKSKAQHKLIVSEGVFSMDGDSAPVAELEHIAKQHNAWLMIDDAHGFGVMGNHGLGSCDDIKPEILIITFGKACASSGAAVLCSQNVADYLLQFNRDYTYSTAMSPWLASATLSRLERLYCADEKRARLKDNIAYFKTLASNHNLALMPSNSAIQPLVLGDSESCLALSEYLKSNGIWLTPIRPPTVPHNTARLRITITAAHQAADIEQLINQLVDGLKLL</sequence>
<keyword evidence="6" id="KW-1185">Reference proteome</keyword>
<dbReference type="EMBL" id="JBAWKS010000001">
    <property type="protein sequence ID" value="MEI4549513.1"/>
    <property type="molecule type" value="Genomic_DNA"/>
</dbReference>
<comment type="cofactor">
    <cofactor evidence="1">
        <name>pyridoxal 5'-phosphate</name>
        <dbReference type="ChEBI" id="CHEBI:597326"/>
    </cofactor>
</comment>
<dbReference type="EC" id="2.3.1.47" evidence="5"/>
<reference evidence="5 6" key="1">
    <citation type="submission" date="2023-12" db="EMBL/GenBank/DDBJ databases">
        <title>Friends and Foes: Symbiotic and Algicidal bacterial influence on Karenia brevis blooms.</title>
        <authorList>
            <person name="Fei C."/>
            <person name="Mohamed A.R."/>
            <person name="Booker A."/>
            <person name="Arshad M."/>
            <person name="Klass S."/>
            <person name="Ahn S."/>
            <person name="Gilbert P.M."/>
            <person name="Heil C.A."/>
            <person name="Martinez J.M."/>
            <person name="Amin S.A."/>
        </authorList>
    </citation>
    <scope>NUCLEOTIDE SEQUENCE [LARGE SCALE GENOMIC DNA]</scope>
    <source>
        <strain evidence="5 6">CE15</strain>
    </source>
</reference>
<gene>
    <name evidence="5" type="ORF">WAE96_07320</name>
</gene>
<accession>A0ABU8ERD4</accession>
<dbReference type="InterPro" id="IPR004839">
    <property type="entry name" value="Aminotransferase_I/II_large"/>
</dbReference>
<dbReference type="Gene3D" id="3.90.1150.10">
    <property type="entry name" value="Aspartate Aminotransferase, domain 1"/>
    <property type="match status" value="1"/>
</dbReference>
<protein>
    <submittedName>
        <fullName evidence="5">8-amino-7-oxononanoate synthase</fullName>
        <ecNumber evidence="5">2.3.1.47</ecNumber>
    </submittedName>
</protein>
<organism evidence="5 6">
    <name type="scientific">Pseudoalteromonas spongiae</name>
    <dbReference type="NCBI Taxonomy" id="298657"/>
    <lineage>
        <taxon>Bacteria</taxon>
        <taxon>Pseudomonadati</taxon>
        <taxon>Pseudomonadota</taxon>
        <taxon>Gammaproteobacteria</taxon>
        <taxon>Alteromonadales</taxon>
        <taxon>Pseudoalteromonadaceae</taxon>
        <taxon>Pseudoalteromonas</taxon>
    </lineage>
</organism>
<dbReference type="Proteomes" id="UP001382455">
    <property type="component" value="Unassembled WGS sequence"/>
</dbReference>
<dbReference type="RefSeq" id="WP_336435037.1">
    <property type="nucleotide sequence ID" value="NZ_JBAWKS010000001.1"/>
</dbReference>
<feature type="domain" description="Aminotransferase class I/classII large" evidence="4">
    <location>
        <begin position="39"/>
        <end position="368"/>
    </location>
</feature>